<evidence type="ECO:0000313" key="1">
    <source>
        <dbReference type="EMBL" id="KAK3691019.1"/>
    </source>
</evidence>
<evidence type="ECO:0000313" key="2">
    <source>
        <dbReference type="Proteomes" id="UP001283361"/>
    </source>
</evidence>
<gene>
    <name evidence="1" type="ORF">RRG08_049326</name>
</gene>
<comment type="caution">
    <text evidence="1">The sequence shown here is derived from an EMBL/GenBank/DDBJ whole genome shotgun (WGS) entry which is preliminary data.</text>
</comment>
<dbReference type="Proteomes" id="UP001283361">
    <property type="component" value="Unassembled WGS sequence"/>
</dbReference>
<proteinExistence type="predicted"/>
<dbReference type="EMBL" id="JAWDGP010008105">
    <property type="protein sequence ID" value="KAK3691019.1"/>
    <property type="molecule type" value="Genomic_DNA"/>
</dbReference>
<organism evidence="1 2">
    <name type="scientific">Elysia crispata</name>
    <name type="common">lettuce slug</name>
    <dbReference type="NCBI Taxonomy" id="231223"/>
    <lineage>
        <taxon>Eukaryota</taxon>
        <taxon>Metazoa</taxon>
        <taxon>Spiralia</taxon>
        <taxon>Lophotrochozoa</taxon>
        <taxon>Mollusca</taxon>
        <taxon>Gastropoda</taxon>
        <taxon>Heterobranchia</taxon>
        <taxon>Euthyneura</taxon>
        <taxon>Panpulmonata</taxon>
        <taxon>Sacoglossa</taxon>
        <taxon>Placobranchoidea</taxon>
        <taxon>Plakobranchidae</taxon>
        <taxon>Elysia</taxon>
    </lineage>
</organism>
<name>A0AAE0XDV3_9GAST</name>
<dbReference type="AlphaFoldDB" id="A0AAE0XDV3"/>
<protein>
    <submittedName>
        <fullName evidence="1">Uncharacterized protein</fullName>
    </submittedName>
</protein>
<keyword evidence="2" id="KW-1185">Reference proteome</keyword>
<reference evidence="1" key="1">
    <citation type="journal article" date="2023" name="G3 (Bethesda)">
        <title>A reference genome for the long-term kleptoplast-retaining sea slug Elysia crispata morphotype clarki.</title>
        <authorList>
            <person name="Eastman K.E."/>
            <person name="Pendleton A.L."/>
            <person name="Shaikh M.A."/>
            <person name="Suttiyut T."/>
            <person name="Ogas R."/>
            <person name="Tomko P."/>
            <person name="Gavelis G."/>
            <person name="Widhalm J.R."/>
            <person name="Wisecaver J.H."/>
        </authorList>
    </citation>
    <scope>NUCLEOTIDE SEQUENCE</scope>
    <source>
        <strain evidence="1">ECLA1</strain>
    </source>
</reference>
<sequence>MTQPAGKAMKPCEDFSTSVTVSRASIKQISQQSVLAGGNRLQLNFGLVQIHGQDNIITSCRETGVILSYVRPGLAWRLPESAFGWSVQTNQGALYREQEDKSYSDGLCAPWNVKMFVEQRRTTNRRLPDSTSLQKLNGGLYHGSDIADPKLFSLLRGKASRNTFAETYGRRMLLERFSSPHTADFASSFLLSLSQQPAPTPHTRKRPSPPL</sequence>
<accession>A0AAE0XDV3</accession>